<keyword evidence="1" id="KW-0472">Membrane</keyword>
<dbReference type="PANTHER" id="PTHR35531:SF1">
    <property type="entry name" value="INNER MEMBRANE PROTEIN YBCI-RELATED"/>
    <property type="match status" value="1"/>
</dbReference>
<dbReference type="GO" id="GO:0016787">
    <property type="term" value="F:hydrolase activity"/>
    <property type="evidence" value="ECO:0007669"/>
    <property type="project" value="UniProtKB-KW"/>
</dbReference>
<comment type="caution">
    <text evidence="2">The sequence shown here is derived from an EMBL/GenBank/DDBJ whole genome shotgun (WGS) entry which is preliminary data.</text>
</comment>
<dbReference type="PANTHER" id="PTHR35531">
    <property type="entry name" value="INNER MEMBRANE PROTEIN YBCI-RELATED"/>
    <property type="match status" value="1"/>
</dbReference>
<keyword evidence="1" id="KW-1133">Transmembrane helix</keyword>
<name>A0ABX1RUF4_9FLAO</name>
<evidence type="ECO:0000313" key="3">
    <source>
        <dbReference type="Proteomes" id="UP000746690"/>
    </source>
</evidence>
<sequence length="173" mass="19714">MASVFGHGIVGFTLAKVIDNQNTRWLMILAVFSTILPDFDVIGFKWGIPYAHPIGHRGFSHSILFSVIWTFLLMLTFGRKNKLIWFCVIFLSTLSHGILDAMTSGGMGVGFLIPFNNGRFFFPFREIQVSPIGVESFFSKWGLKVLYSEFKYIFVPSFLILAVRFLICRVKDI</sequence>
<feature type="transmembrane region" description="Helical" evidence="1">
    <location>
        <begin position="84"/>
        <end position="113"/>
    </location>
</feature>
<feature type="transmembrane region" description="Helical" evidence="1">
    <location>
        <begin position="58"/>
        <end position="77"/>
    </location>
</feature>
<reference evidence="2 3" key="1">
    <citation type="submission" date="2020-04" db="EMBL/GenBank/DDBJ databases">
        <title>A Flavivirga sp. nov.</title>
        <authorList>
            <person name="Sun X."/>
        </authorList>
    </citation>
    <scope>NUCLEOTIDE SEQUENCE [LARGE SCALE GENOMIC DNA]</scope>
    <source>
        <strain evidence="2 3">Y03</strain>
    </source>
</reference>
<accession>A0ABX1RUF4</accession>
<evidence type="ECO:0000313" key="2">
    <source>
        <dbReference type="EMBL" id="NMH87182.1"/>
    </source>
</evidence>
<dbReference type="RefSeq" id="WP_169671451.1">
    <property type="nucleotide sequence ID" value="NZ_JABBHF010000003.1"/>
</dbReference>
<keyword evidence="2" id="KW-0378">Hydrolase</keyword>
<dbReference type="Pfam" id="PF04307">
    <property type="entry name" value="YdjM"/>
    <property type="match status" value="1"/>
</dbReference>
<dbReference type="InterPro" id="IPR007404">
    <property type="entry name" value="YdjM-like"/>
</dbReference>
<feature type="transmembrane region" description="Helical" evidence="1">
    <location>
        <begin position="150"/>
        <end position="167"/>
    </location>
</feature>
<keyword evidence="3" id="KW-1185">Reference proteome</keyword>
<dbReference type="EMBL" id="JABBHF010000003">
    <property type="protein sequence ID" value="NMH87182.1"/>
    <property type="molecule type" value="Genomic_DNA"/>
</dbReference>
<evidence type="ECO:0000256" key="1">
    <source>
        <dbReference type="SAM" id="Phobius"/>
    </source>
</evidence>
<gene>
    <name evidence="2" type="ORF">HHX25_06670</name>
</gene>
<keyword evidence="1" id="KW-0812">Transmembrane</keyword>
<organism evidence="2 3">
    <name type="scientific">Flavivirga algicola</name>
    <dbReference type="NCBI Taxonomy" id="2729136"/>
    <lineage>
        <taxon>Bacteria</taxon>
        <taxon>Pseudomonadati</taxon>
        <taxon>Bacteroidota</taxon>
        <taxon>Flavobacteriia</taxon>
        <taxon>Flavobacteriales</taxon>
        <taxon>Flavobacteriaceae</taxon>
        <taxon>Flavivirga</taxon>
    </lineage>
</organism>
<protein>
    <submittedName>
        <fullName evidence="2">Metal-dependent hydrolase</fullName>
    </submittedName>
</protein>
<proteinExistence type="predicted"/>
<dbReference type="Proteomes" id="UP000746690">
    <property type="component" value="Unassembled WGS sequence"/>
</dbReference>
<feature type="transmembrane region" description="Helical" evidence="1">
    <location>
        <begin position="25"/>
        <end position="46"/>
    </location>
</feature>